<comment type="caution">
    <text evidence="1">The sequence shown here is derived from an EMBL/GenBank/DDBJ whole genome shotgun (WGS) entry which is preliminary data.</text>
</comment>
<dbReference type="RefSeq" id="WP_103429660.1">
    <property type="nucleotide sequence ID" value="NZ_PPXF01000011.1"/>
</dbReference>
<gene>
    <name evidence="1" type="ORF">C3B59_01115</name>
</gene>
<dbReference type="Proteomes" id="UP000237104">
    <property type="component" value="Unassembled WGS sequence"/>
</dbReference>
<accession>A0A2S3ZPT3</accession>
<proteinExistence type="predicted"/>
<evidence type="ECO:0000313" key="2">
    <source>
        <dbReference type="Proteomes" id="UP000237104"/>
    </source>
</evidence>
<evidence type="ECO:0000313" key="1">
    <source>
        <dbReference type="EMBL" id="POH71236.1"/>
    </source>
</evidence>
<organism evidence="1 2">
    <name type="scientific">Cryobacterium zongtaii</name>
    <dbReference type="NCBI Taxonomy" id="1259217"/>
    <lineage>
        <taxon>Bacteria</taxon>
        <taxon>Bacillati</taxon>
        <taxon>Actinomycetota</taxon>
        <taxon>Actinomycetes</taxon>
        <taxon>Micrococcales</taxon>
        <taxon>Microbacteriaceae</taxon>
        <taxon>Cryobacterium</taxon>
    </lineage>
</organism>
<reference evidence="1 2" key="1">
    <citation type="submission" date="2018-01" db="EMBL/GenBank/DDBJ databases">
        <title>Cryobacterium sp. nov., from glaciers in China.</title>
        <authorList>
            <person name="Liu Q."/>
            <person name="Xin Y.-H."/>
        </authorList>
    </citation>
    <scope>NUCLEOTIDE SEQUENCE [LARGE SCALE GENOMIC DNA]</scope>
    <source>
        <strain evidence="1 2">TMB1-8</strain>
    </source>
</reference>
<protein>
    <submittedName>
        <fullName evidence="1">Uncharacterized protein</fullName>
    </submittedName>
</protein>
<dbReference type="OrthoDB" id="67304at2"/>
<sequence length="217" mass="24506">MSRTRTILSALGLAAVGAVAVAGDALFGPWGGWSILLVGGYIVGGRTARTSRFEIMSSRRTVRAIEGDPRTDKYRVAVHKELAKDRRQVASLRRHLGRRVSSEMAEVVAKIDDILSKWAQLRTTTDDRFTVEAMITDYIPGLLEAYRNLPGHKFRKTWLPEQVRAWDALGEQVRILDAEALRIQKTLYSTDLRSVEAHGTFLRDKYTRRPGLEINRD</sequence>
<dbReference type="AlphaFoldDB" id="A0A2S3ZPT3"/>
<name>A0A2S3ZPT3_9MICO</name>
<dbReference type="EMBL" id="PPXF01000011">
    <property type="protein sequence ID" value="POH71236.1"/>
    <property type="molecule type" value="Genomic_DNA"/>
</dbReference>